<gene>
    <name evidence="2" type="ORF">SJAG_04555</name>
</gene>
<dbReference type="AlphaFoldDB" id="B6K751"/>
<dbReference type="HOGENOM" id="CLU_2005238_0_0_1"/>
<feature type="region of interest" description="Disordered" evidence="1">
    <location>
        <begin position="1"/>
        <end position="20"/>
    </location>
</feature>
<feature type="compositionally biased region" description="Low complexity" evidence="1">
    <location>
        <begin position="41"/>
        <end position="54"/>
    </location>
</feature>
<dbReference type="JaponicusDB" id="SJAG_04555"/>
<dbReference type="EMBL" id="KE651168">
    <property type="protein sequence ID" value="EEB09355.1"/>
    <property type="molecule type" value="Genomic_DNA"/>
</dbReference>
<feature type="region of interest" description="Disordered" evidence="1">
    <location>
        <begin position="41"/>
        <end position="94"/>
    </location>
</feature>
<accession>B6K751</accession>
<keyword evidence="3" id="KW-1185">Reference proteome</keyword>
<organism evidence="2 3">
    <name type="scientific">Schizosaccharomyces japonicus (strain yFS275 / FY16936)</name>
    <name type="common">Fission yeast</name>
    <dbReference type="NCBI Taxonomy" id="402676"/>
    <lineage>
        <taxon>Eukaryota</taxon>
        <taxon>Fungi</taxon>
        <taxon>Dikarya</taxon>
        <taxon>Ascomycota</taxon>
        <taxon>Taphrinomycotina</taxon>
        <taxon>Schizosaccharomycetes</taxon>
        <taxon>Schizosaccharomycetales</taxon>
        <taxon>Schizosaccharomycetaceae</taxon>
        <taxon>Schizosaccharomyces</taxon>
    </lineage>
</organism>
<feature type="compositionally biased region" description="Polar residues" evidence="1">
    <location>
        <begin position="1"/>
        <end position="12"/>
    </location>
</feature>
<evidence type="ECO:0000313" key="2">
    <source>
        <dbReference type="EMBL" id="EEB09355.1"/>
    </source>
</evidence>
<reference evidence="2 3" key="1">
    <citation type="journal article" date="2011" name="Science">
        <title>Comparative functional genomics of the fission yeasts.</title>
        <authorList>
            <person name="Rhind N."/>
            <person name="Chen Z."/>
            <person name="Yassour M."/>
            <person name="Thompson D.A."/>
            <person name="Haas B.J."/>
            <person name="Habib N."/>
            <person name="Wapinski I."/>
            <person name="Roy S."/>
            <person name="Lin M.F."/>
            <person name="Heiman D.I."/>
            <person name="Young S.K."/>
            <person name="Furuya K."/>
            <person name="Guo Y."/>
            <person name="Pidoux A."/>
            <person name="Chen H.M."/>
            <person name="Robbertse B."/>
            <person name="Goldberg J.M."/>
            <person name="Aoki K."/>
            <person name="Bayne E.H."/>
            <person name="Berlin A.M."/>
            <person name="Desjardins C.A."/>
            <person name="Dobbs E."/>
            <person name="Dukaj L."/>
            <person name="Fan L."/>
            <person name="FitzGerald M.G."/>
            <person name="French C."/>
            <person name="Gujja S."/>
            <person name="Hansen K."/>
            <person name="Keifenheim D."/>
            <person name="Levin J.Z."/>
            <person name="Mosher R.A."/>
            <person name="Mueller C.A."/>
            <person name="Pfiffner J."/>
            <person name="Priest M."/>
            <person name="Russ C."/>
            <person name="Smialowska A."/>
            <person name="Swoboda P."/>
            <person name="Sykes S.M."/>
            <person name="Vaughn M."/>
            <person name="Vengrova S."/>
            <person name="Yoder R."/>
            <person name="Zeng Q."/>
            <person name="Allshire R."/>
            <person name="Baulcombe D."/>
            <person name="Birren B.W."/>
            <person name="Brown W."/>
            <person name="Ekwall K."/>
            <person name="Kellis M."/>
            <person name="Leatherwood J."/>
            <person name="Levin H."/>
            <person name="Margalit H."/>
            <person name="Martienssen R."/>
            <person name="Nieduszynski C.A."/>
            <person name="Spatafora J.W."/>
            <person name="Friedman N."/>
            <person name="Dalgaard J.Z."/>
            <person name="Baumann P."/>
            <person name="Niki H."/>
            <person name="Regev A."/>
            <person name="Nusbaum C."/>
        </authorList>
    </citation>
    <scope>NUCLEOTIDE SEQUENCE [LARGE SCALE GENOMIC DNA]</scope>
    <source>
        <strain evidence="3">yFS275 / FY16936</strain>
    </source>
</reference>
<proteinExistence type="predicted"/>
<evidence type="ECO:0000313" key="3">
    <source>
        <dbReference type="Proteomes" id="UP000001744"/>
    </source>
</evidence>
<evidence type="ECO:0000256" key="1">
    <source>
        <dbReference type="SAM" id="MobiDB-lite"/>
    </source>
</evidence>
<name>B6K751_SCHJY</name>
<dbReference type="RefSeq" id="XP_002175648.1">
    <property type="nucleotide sequence ID" value="XM_002175612.2"/>
</dbReference>
<dbReference type="Proteomes" id="UP000001744">
    <property type="component" value="Unassembled WGS sequence"/>
</dbReference>
<protein>
    <submittedName>
        <fullName evidence="2">Uncharacterized protein</fullName>
    </submittedName>
</protein>
<dbReference type="VEuPathDB" id="FungiDB:SJAG_04555"/>
<sequence>MSFQASANTPAANSVAPLGSRAMPTSFGVSRNIQHLSLASNTGTVGTVGNTNNVRSEASKPAVPSSCPMQRTKNVLQPSNTYRTASTPTSPLGLRNKQENIRVNHVLTAADIFDENTVLELFNH</sequence>
<feature type="compositionally biased region" description="Polar residues" evidence="1">
    <location>
        <begin position="67"/>
        <end position="90"/>
    </location>
</feature>
<dbReference type="GeneID" id="7051911"/>